<protein>
    <recommendedName>
        <fullName evidence="11">Endonuclease/exonuclease/phosphatase domain-containing protein</fullName>
    </recommendedName>
</protein>
<keyword evidence="9" id="KW-0234">DNA repair</keyword>
<evidence type="ECO:0000256" key="9">
    <source>
        <dbReference type="ARBA" id="ARBA00023204"/>
    </source>
</evidence>
<evidence type="ECO:0000313" key="12">
    <source>
        <dbReference type="EMBL" id="PLB55831.1"/>
    </source>
</evidence>
<evidence type="ECO:0000256" key="1">
    <source>
        <dbReference type="ARBA" id="ARBA00001936"/>
    </source>
</evidence>
<sequence length="332" mass="37230">MSQTPNLDTPIPQPFYHFTNSSWHPATSPTTTTTTTTSTPLQTLRLTTWNIDFRVPYANQRMTKALSYLSTLHDSSHTTPSVIFLQEMVWSDLLLIQQQPWIQERFYITDVSTGNWALGHEYGTTTLIDKRLDVRGVWRVRYSASRMGRDALFVDIGISGFGDGDGRQTGPEDSILRLCNTHLESLVSQPPRRPMQLRLAAQFMRGDGPSVPHAAILAGDLNAFAPEDLTAPEECGLQDAFLVLGGQDGTEESYTWGQQLSEYERGRFGCSRMDKVLFCGGVEVQSLEKIGAGEKIWIEYPQESDSEESSETGEDMWVTDHIGLQAVFRIVR</sequence>
<evidence type="ECO:0000313" key="13">
    <source>
        <dbReference type="Proteomes" id="UP000234275"/>
    </source>
</evidence>
<dbReference type="GO" id="GO:0046872">
    <property type="term" value="F:metal ion binding"/>
    <property type="evidence" value="ECO:0007669"/>
    <property type="project" value="UniProtKB-KW"/>
</dbReference>
<dbReference type="Pfam" id="PF03372">
    <property type="entry name" value="Exo_endo_phos"/>
    <property type="match status" value="1"/>
</dbReference>
<comment type="cofactor">
    <cofactor evidence="2">
        <name>Mg(2+)</name>
        <dbReference type="ChEBI" id="CHEBI:18420"/>
    </cofactor>
</comment>
<keyword evidence="6" id="KW-0227">DNA damage</keyword>
<dbReference type="SUPFAM" id="SSF56219">
    <property type="entry name" value="DNase I-like"/>
    <property type="match status" value="1"/>
</dbReference>
<dbReference type="EMBL" id="MSFO01000001">
    <property type="protein sequence ID" value="PLB55831.1"/>
    <property type="molecule type" value="Genomic_DNA"/>
</dbReference>
<dbReference type="InterPro" id="IPR036691">
    <property type="entry name" value="Endo/exonu/phosph_ase_sf"/>
</dbReference>
<comment type="cofactor">
    <cofactor evidence="1">
        <name>Mn(2+)</name>
        <dbReference type="ChEBI" id="CHEBI:29035"/>
    </cofactor>
</comment>
<accession>A0A2I2GSH0</accession>
<evidence type="ECO:0000256" key="8">
    <source>
        <dbReference type="ARBA" id="ARBA00022842"/>
    </source>
</evidence>
<dbReference type="CDD" id="cd09080">
    <property type="entry name" value="TDP2"/>
    <property type="match status" value="1"/>
</dbReference>
<dbReference type="InterPro" id="IPR051547">
    <property type="entry name" value="TDP2-like"/>
</dbReference>
<organism evidence="12 13">
    <name type="scientific">Aspergillus steynii IBT 23096</name>
    <dbReference type="NCBI Taxonomy" id="1392250"/>
    <lineage>
        <taxon>Eukaryota</taxon>
        <taxon>Fungi</taxon>
        <taxon>Dikarya</taxon>
        <taxon>Ascomycota</taxon>
        <taxon>Pezizomycotina</taxon>
        <taxon>Eurotiomycetes</taxon>
        <taxon>Eurotiomycetidae</taxon>
        <taxon>Eurotiales</taxon>
        <taxon>Aspergillaceae</taxon>
        <taxon>Aspergillus</taxon>
        <taxon>Aspergillus subgen. Circumdati</taxon>
    </lineage>
</organism>
<evidence type="ECO:0000256" key="3">
    <source>
        <dbReference type="ARBA" id="ARBA00004322"/>
    </source>
</evidence>
<evidence type="ECO:0000259" key="11">
    <source>
        <dbReference type="Pfam" id="PF03372"/>
    </source>
</evidence>
<keyword evidence="5" id="KW-0479">Metal-binding</keyword>
<dbReference type="GO" id="GO:0006302">
    <property type="term" value="P:double-strand break repair"/>
    <property type="evidence" value="ECO:0007669"/>
    <property type="project" value="TreeGrafter"/>
</dbReference>
<evidence type="ECO:0000256" key="5">
    <source>
        <dbReference type="ARBA" id="ARBA00022723"/>
    </source>
</evidence>
<keyword evidence="10" id="KW-0539">Nucleus</keyword>
<feature type="domain" description="Endonuclease/exonuclease/phosphatase" evidence="11">
    <location>
        <begin position="48"/>
        <end position="321"/>
    </location>
</feature>
<keyword evidence="4" id="KW-0540">Nuclease</keyword>
<comment type="caution">
    <text evidence="12">The sequence shown here is derived from an EMBL/GenBank/DDBJ whole genome shotgun (WGS) entry which is preliminary data.</text>
</comment>
<dbReference type="VEuPathDB" id="FungiDB:P170DRAFT_443531"/>
<dbReference type="InterPro" id="IPR005135">
    <property type="entry name" value="Endo/exonuclease/phosphatase"/>
</dbReference>
<dbReference type="GO" id="GO:0004518">
    <property type="term" value="F:nuclease activity"/>
    <property type="evidence" value="ECO:0007669"/>
    <property type="project" value="UniProtKB-KW"/>
</dbReference>
<keyword evidence="13" id="KW-1185">Reference proteome</keyword>
<dbReference type="GO" id="GO:0003697">
    <property type="term" value="F:single-stranded DNA binding"/>
    <property type="evidence" value="ECO:0007669"/>
    <property type="project" value="TreeGrafter"/>
</dbReference>
<comment type="subcellular location">
    <subcellularLocation>
        <location evidence="3">Nucleus</location>
        <location evidence="3">PML body</location>
    </subcellularLocation>
</comment>
<dbReference type="PANTHER" id="PTHR15822">
    <property type="entry name" value="TRAF AND TNF RECEPTOR-ASSOCIATED PROTEIN"/>
    <property type="match status" value="1"/>
</dbReference>
<name>A0A2I2GSH0_9EURO</name>
<dbReference type="STRING" id="1392250.A0A2I2GSH0"/>
<dbReference type="GO" id="GO:0070260">
    <property type="term" value="F:5'-tyrosyl-DNA phosphodiesterase activity"/>
    <property type="evidence" value="ECO:0007669"/>
    <property type="project" value="TreeGrafter"/>
</dbReference>
<dbReference type="Gene3D" id="3.60.10.10">
    <property type="entry name" value="Endonuclease/exonuclease/phosphatase"/>
    <property type="match status" value="1"/>
</dbReference>
<keyword evidence="8" id="KW-0460">Magnesium</keyword>
<dbReference type="PANTHER" id="PTHR15822:SF4">
    <property type="entry name" value="TYROSYL-DNA PHOSPHODIESTERASE 2"/>
    <property type="match status" value="1"/>
</dbReference>
<keyword evidence="7" id="KW-0378">Hydrolase</keyword>
<dbReference type="RefSeq" id="XP_024711133.1">
    <property type="nucleotide sequence ID" value="XM_024850556.1"/>
</dbReference>
<dbReference type="GeneID" id="36558255"/>
<evidence type="ECO:0000256" key="4">
    <source>
        <dbReference type="ARBA" id="ARBA00022722"/>
    </source>
</evidence>
<dbReference type="Proteomes" id="UP000234275">
    <property type="component" value="Unassembled WGS sequence"/>
</dbReference>
<gene>
    <name evidence="12" type="ORF">P170DRAFT_443531</name>
</gene>
<evidence type="ECO:0000256" key="2">
    <source>
        <dbReference type="ARBA" id="ARBA00001946"/>
    </source>
</evidence>
<dbReference type="OrthoDB" id="9975959at2759"/>
<proteinExistence type="predicted"/>
<evidence type="ECO:0000256" key="10">
    <source>
        <dbReference type="ARBA" id="ARBA00023242"/>
    </source>
</evidence>
<evidence type="ECO:0000256" key="6">
    <source>
        <dbReference type="ARBA" id="ARBA00022763"/>
    </source>
</evidence>
<reference evidence="12 13" key="1">
    <citation type="submission" date="2016-12" db="EMBL/GenBank/DDBJ databases">
        <title>The genomes of Aspergillus section Nigri reveals drivers in fungal speciation.</title>
        <authorList>
            <consortium name="DOE Joint Genome Institute"/>
            <person name="Vesth T.C."/>
            <person name="Nybo J."/>
            <person name="Theobald S."/>
            <person name="Brandl J."/>
            <person name="Frisvad J.C."/>
            <person name="Nielsen K.F."/>
            <person name="Lyhne E.K."/>
            <person name="Kogle M.E."/>
            <person name="Kuo A."/>
            <person name="Riley R."/>
            <person name="Clum A."/>
            <person name="Nolan M."/>
            <person name="Lipzen A."/>
            <person name="Salamov A."/>
            <person name="Henrissat B."/>
            <person name="Wiebenga A."/>
            <person name="De Vries R.P."/>
            <person name="Grigoriev I.V."/>
            <person name="Mortensen U.H."/>
            <person name="Andersen M.R."/>
            <person name="Baker S.E."/>
        </authorList>
    </citation>
    <scope>NUCLEOTIDE SEQUENCE [LARGE SCALE GENOMIC DNA]</scope>
    <source>
        <strain evidence="12 13">IBT 23096</strain>
    </source>
</reference>
<dbReference type="AlphaFoldDB" id="A0A2I2GSH0"/>
<evidence type="ECO:0000256" key="7">
    <source>
        <dbReference type="ARBA" id="ARBA00022801"/>
    </source>
</evidence>
<dbReference type="GO" id="GO:0005737">
    <property type="term" value="C:cytoplasm"/>
    <property type="evidence" value="ECO:0007669"/>
    <property type="project" value="TreeGrafter"/>
</dbReference>